<dbReference type="InterPro" id="IPR036390">
    <property type="entry name" value="WH_DNA-bd_sf"/>
</dbReference>
<keyword evidence="4" id="KW-1185">Reference proteome</keyword>
<name>A0ABQ4CAA2_9ACTN</name>
<evidence type="ECO:0000313" key="4">
    <source>
        <dbReference type="Proteomes" id="UP000624325"/>
    </source>
</evidence>
<dbReference type="Gene3D" id="1.10.10.10">
    <property type="entry name" value="Winged helix-like DNA-binding domain superfamily/Winged helix DNA-binding domain"/>
    <property type="match status" value="1"/>
</dbReference>
<organism evidence="3 4">
    <name type="scientific">Asanoa iriomotensis</name>
    <dbReference type="NCBI Taxonomy" id="234613"/>
    <lineage>
        <taxon>Bacteria</taxon>
        <taxon>Bacillati</taxon>
        <taxon>Actinomycetota</taxon>
        <taxon>Actinomycetes</taxon>
        <taxon>Micromonosporales</taxon>
        <taxon>Micromonosporaceae</taxon>
        <taxon>Asanoa</taxon>
    </lineage>
</organism>
<evidence type="ECO:0000259" key="2">
    <source>
        <dbReference type="Pfam" id="PF03551"/>
    </source>
</evidence>
<dbReference type="EMBL" id="BONC01000051">
    <property type="protein sequence ID" value="GIF59679.1"/>
    <property type="molecule type" value="Genomic_DNA"/>
</dbReference>
<protein>
    <recommendedName>
        <fullName evidence="2">Transcription regulator PadR N-terminal domain-containing protein</fullName>
    </recommendedName>
</protein>
<sequence length="94" mass="10136">MLAALAEAGPEWSHGYDLCRALDLKAGTVYPILIRLTERGQVETTWETDPPRGRPARHLYRLSTAGAELARSLAAQAADRAPAPGATRLAPRTT</sequence>
<dbReference type="SUPFAM" id="SSF46785">
    <property type="entry name" value="Winged helix' DNA-binding domain"/>
    <property type="match status" value="1"/>
</dbReference>
<accession>A0ABQ4CAA2</accession>
<dbReference type="InterPro" id="IPR005149">
    <property type="entry name" value="Tscrpt_reg_PadR_N"/>
</dbReference>
<feature type="region of interest" description="Disordered" evidence="1">
    <location>
        <begin position="74"/>
        <end position="94"/>
    </location>
</feature>
<gene>
    <name evidence="3" type="ORF">Air01nite_57740</name>
</gene>
<comment type="caution">
    <text evidence="3">The sequence shown here is derived from an EMBL/GenBank/DDBJ whole genome shotgun (WGS) entry which is preliminary data.</text>
</comment>
<feature type="domain" description="Transcription regulator PadR N-terminal" evidence="2">
    <location>
        <begin position="14"/>
        <end position="68"/>
    </location>
</feature>
<proteinExistence type="predicted"/>
<feature type="compositionally biased region" description="Low complexity" evidence="1">
    <location>
        <begin position="74"/>
        <end position="86"/>
    </location>
</feature>
<evidence type="ECO:0000256" key="1">
    <source>
        <dbReference type="SAM" id="MobiDB-lite"/>
    </source>
</evidence>
<reference evidence="3 4" key="1">
    <citation type="submission" date="2021-01" db="EMBL/GenBank/DDBJ databases">
        <title>Whole genome shotgun sequence of Asanoa iriomotensis NBRC 100142.</title>
        <authorList>
            <person name="Komaki H."/>
            <person name="Tamura T."/>
        </authorList>
    </citation>
    <scope>NUCLEOTIDE SEQUENCE [LARGE SCALE GENOMIC DNA]</scope>
    <source>
        <strain evidence="3 4">NBRC 100142</strain>
    </source>
</reference>
<dbReference type="Pfam" id="PF03551">
    <property type="entry name" value="PadR"/>
    <property type="match status" value="1"/>
</dbReference>
<dbReference type="InterPro" id="IPR036388">
    <property type="entry name" value="WH-like_DNA-bd_sf"/>
</dbReference>
<dbReference type="Proteomes" id="UP000624325">
    <property type="component" value="Unassembled WGS sequence"/>
</dbReference>
<evidence type="ECO:0000313" key="3">
    <source>
        <dbReference type="EMBL" id="GIF59679.1"/>
    </source>
</evidence>